<evidence type="ECO:0000313" key="4">
    <source>
        <dbReference type="WBParaSite" id="PgR035X_g009_t01"/>
    </source>
</evidence>
<evidence type="ECO:0000256" key="1">
    <source>
        <dbReference type="SAM" id="MobiDB-lite"/>
    </source>
</evidence>
<evidence type="ECO:0000313" key="3">
    <source>
        <dbReference type="Proteomes" id="UP000887569"/>
    </source>
</evidence>
<organism evidence="3 4">
    <name type="scientific">Parascaris univalens</name>
    <name type="common">Nematode worm</name>
    <dbReference type="NCBI Taxonomy" id="6257"/>
    <lineage>
        <taxon>Eukaryota</taxon>
        <taxon>Metazoa</taxon>
        <taxon>Ecdysozoa</taxon>
        <taxon>Nematoda</taxon>
        <taxon>Chromadorea</taxon>
        <taxon>Rhabditida</taxon>
        <taxon>Spirurina</taxon>
        <taxon>Ascaridomorpha</taxon>
        <taxon>Ascaridoidea</taxon>
        <taxon>Ascarididae</taxon>
        <taxon>Parascaris</taxon>
    </lineage>
</organism>
<feature type="chain" id="PRO_5037988857" evidence="2">
    <location>
        <begin position="20"/>
        <end position="81"/>
    </location>
</feature>
<name>A0A915BD83_PARUN</name>
<evidence type="ECO:0000256" key="2">
    <source>
        <dbReference type="SAM" id="SignalP"/>
    </source>
</evidence>
<proteinExistence type="predicted"/>
<keyword evidence="3" id="KW-1185">Reference proteome</keyword>
<protein>
    <submittedName>
        <fullName evidence="4">Secreted protein</fullName>
    </submittedName>
</protein>
<dbReference type="Proteomes" id="UP000887569">
    <property type="component" value="Unplaced"/>
</dbReference>
<dbReference type="AlphaFoldDB" id="A0A915BD83"/>
<keyword evidence="2" id="KW-0732">Signal</keyword>
<feature type="region of interest" description="Disordered" evidence="1">
    <location>
        <begin position="25"/>
        <end position="66"/>
    </location>
</feature>
<sequence>MRIFFFLLVNALLFSLIYAVRTSLQNGRHTRSSDSQKVHRHRHRHTHSRRTPSAGNAEVESLTRRRRNKHMTLMKPFWPWP</sequence>
<reference evidence="4" key="1">
    <citation type="submission" date="2022-11" db="UniProtKB">
        <authorList>
            <consortium name="WormBaseParasite"/>
        </authorList>
    </citation>
    <scope>IDENTIFICATION</scope>
</reference>
<feature type="signal peptide" evidence="2">
    <location>
        <begin position="1"/>
        <end position="19"/>
    </location>
</feature>
<feature type="compositionally biased region" description="Basic residues" evidence="1">
    <location>
        <begin position="38"/>
        <end position="50"/>
    </location>
</feature>
<dbReference type="WBParaSite" id="PgR035X_g009_t01">
    <property type="protein sequence ID" value="PgR035X_g009_t01"/>
    <property type="gene ID" value="PgR035X_g009"/>
</dbReference>
<accession>A0A915BD83</accession>